<feature type="repeat" description="WD" evidence="3">
    <location>
        <begin position="647"/>
        <end position="690"/>
    </location>
</feature>
<feature type="repeat" description="WD" evidence="3">
    <location>
        <begin position="424"/>
        <end position="467"/>
    </location>
</feature>
<dbReference type="Pfam" id="PF00400">
    <property type="entry name" value="WD40"/>
    <property type="match status" value="7"/>
</dbReference>
<dbReference type="SUPFAM" id="SSF56112">
    <property type="entry name" value="Protein kinase-like (PK-like)"/>
    <property type="match status" value="1"/>
</dbReference>
<feature type="region of interest" description="Disordered" evidence="4">
    <location>
        <begin position="273"/>
        <end position="359"/>
    </location>
</feature>
<dbReference type="Gene3D" id="1.10.510.10">
    <property type="entry name" value="Transferase(Phosphotransferase) domain 1"/>
    <property type="match status" value="1"/>
</dbReference>
<dbReference type="SMART" id="SM00320">
    <property type="entry name" value="WD40"/>
    <property type="match status" value="7"/>
</dbReference>
<keyword evidence="2" id="KW-0677">Repeat</keyword>
<dbReference type="AlphaFoldDB" id="A0A9X2GMI6"/>
<protein>
    <submittedName>
        <fullName evidence="6">Serine/threonine protein kinase</fullName>
    </submittedName>
</protein>
<dbReference type="Pfam" id="PF00069">
    <property type="entry name" value="Pkinase"/>
    <property type="match status" value="1"/>
</dbReference>
<keyword evidence="7" id="KW-1185">Reference proteome</keyword>
<dbReference type="PANTHER" id="PTHR22847:SF637">
    <property type="entry name" value="WD REPEAT DOMAIN 5B"/>
    <property type="match status" value="1"/>
</dbReference>
<dbReference type="PROSITE" id="PS50011">
    <property type="entry name" value="PROTEIN_KINASE_DOM"/>
    <property type="match status" value="1"/>
</dbReference>
<comment type="caution">
    <text evidence="6">The sequence shown here is derived from an EMBL/GenBank/DDBJ whole genome shotgun (WGS) entry which is preliminary data.</text>
</comment>
<accession>A0A9X2GMI6</accession>
<dbReference type="PROSITE" id="PS50294">
    <property type="entry name" value="WD_REPEATS_REGION"/>
    <property type="match status" value="5"/>
</dbReference>
<evidence type="ECO:0000256" key="1">
    <source>
        <dbReference type="ARBA" id="ARBA00022574"/>
    </source>
</evidence>
<organism evidence="6 7">
    <name type="scientific">Nonomuraea thailandensis</name>
    <dbReference type="NCBI Taxonomy" id="1188745"/>
    <lineage>
        <taxon>Bacteria</taxon>
        <taxon>Bacillati</taxon>
        <taxon>Actinomycetota</taxon>
        <taxon>Actinomycetes</taxon>
        <taxon>Streptosporangiales</taxon>
        <taxon>Streptosporangiaceae</taxon>
        <taxon>Nonomuraea</taxon>
    </lineage>
</organism>
<dbReference type="CDD" id="cd14014">
    <property type="entry name" value="STKc_PknB_like"/>
    <property type="match status" value="1"/>
</dbReference>
<dbReference type="InterPro" id="IPR015943">
    <property type="entry name" value="WD40/YVTN_repeat-like_dom_sf"/>
</dbReference>
<dbReference type="Proteomes" id="UP001139648">
    <property type="component" value="Unassembled WGS sequence"/>
</dbReference>
<dbReference type="InterPro" id="IPR036322">
    <property type="entry name" value="WD40_repeat_dom_sf"/>
</dbReference>
<dbReference type="CDD" id="cd00200">
    <property type="entry name" value="WD40"/>
    <property type="match status" value="1"/>
</dbReference>
<dbReference type="Gene3D" id="2.130.10.10">
    <property type="entry name" value="YVTN repeat-like/Quinoprotein amine dehydrogenase"/>
    <property type="match status" value="2"/>
</dbReference>
<dbReference type="SMART" id="SM00220">
    <property type="entry name" value="S_TKc"/>
    <property type="match status" value="1"/>
</dbReference>
<dbReference type="PANTHER" id="PTHR22847">
    <property type="entry name" value="WD40 REPEAT PROTEIN"/>
    <property type="match status" value="1"/>
</dbReference>
<feature type="repeat" description="WD" evidence="3">
    <location>
        <begin position="602"/>
        <end position="645"/>
    </location>
</feature>
<keyword evidence="6" id="KW-0723">Serine/threonine-protein kinase</keyword>
<keyword evidence="6" id="KW-0418">Kinase</keyword>
<sequence>MSRPRPGEDLGRIAGYRLAEFLGEGGQGAVYLGLSPSGDQVAIKVLHARMAEDPEARRRFLREVELARRVAPFCTASVLDMGMHDDRPYIVSEYVRGDSLERAVRRDGPRTGGGLERLAVATATALAAIHRAGVVHRDLKPGNVILGPEGPVVIDFGISRALDHAATQTGAVGTPGYMAPEQVSMDPVGPAADVFSWAATMVFAATGRRAFAGDSVASVLRALLHEEPDVAGVPESLRALVVTCLDKDPARRLTAEALVGVLTGGADPAATWDAAAPGGSAGSPGGPALPRGGTDPVDAATARWDPPDDEAGRTADALTPPTPTPPTQASFGQASSAQTRPALSPSTSSPSTPLPFAPSLLTEASPARRVPRRALVAGGVALVVVAAVLVAAMWPKQPGAGTVSPLAATVGTTAPSGGQAGRPLTGHTNDIRAVALGTLGGVPVALTGSDDETARLWDLRTSRQSGATLTGHTEWVRSVALDQLDSTAIAITAGDDDTARVRNLRTGESRVLSGHTGDVKGVATVRVGDRHVAVTASADGTARVWDLRTGEQSGRPLTGHDGAVWGVAAGQVGGKAIAVTTGDDGTVRVWDLASGKQVGAPMTGHTGWVRSAALGTLDGVPVAITGGEDTTARIWDLTTRKPLGGPLTGHTGPVWSVAISNLDGTPVAVTGSKDRTARVWDLNAGQELGAPLTGHDDAVWSVAIGLLDGSPIAVTAGRDQTARVWPLNR</sequence>
<dbReference type="GO" id="GO:0005524">
    <property type="term" value="F:ATP binding"/>
    <property type="evidence" value="ECO:0007669"/>
    <property type="project" value="InterPro"/>
</dbReference>
<dbReference type="InterPro" id="IPR020472">
    <property type="entry name" value="WD40_PAC1"/>
</dbReference>
<dbReference type="Gene3D" id="3.30.200.20">
    <property type="entry name" value="Phosphorylase Kinase, domain 1"/>
    <property type="match status" value="1"/>
</dbReference>
<proteinExistence type="predicted"/>
<reference evidence="6" key="1">
    <citation type="submission" date="2022-06" db="EMBL/GenBank/DDBJ databases">
        <title>Sequencing the genomes of 1000 actinobacteria strains.</title>
        <authorList>
            <person name="Klenk H.-P."/>
        </authorList>
    </citation>
    <scope>NUCLEOTIDE SEQUENCE</scope>
    <source>
        <strain evidence="6">DSM 46694</strain>
    </source>
</reference>
<feature type="compositionally biased region" description="Low complexity" evidence="4">
    <location>
        <begin position="341"/>
        <end position="351"/>
    </location>
</feature>
<dbReference type="PROSITE" id="PS50082">
    <property type="entry name" value="WD_REPEATS_2"/>
    <property type="match status" value="6"/>
</dbReference>
<dbReference type="InterPro" id="IPR000719">
    <property type="entry name" value="Prot_kinase_dom"/>
</dbReference>
<feature type="compositionally biased region" description="Polar residues" evidence="4">
    <location>
        <begin position="328"/>
        <end position="339"/>
    </location>
</feature>
<feature type="repeat" description="WD" evidence="3">
    <location>
        <begin position="512"/>
        <end position="555"/>
    </location>
</feature>
<dbReference type="SUPFAM" id="SSF50978">
    <property type="entry name" value="WD40 repeat-like"/>
    <property type="match status" value="1"/>
</dbReference>
<dbReference type="GO" id="GO:0004674">
    <property type="term" value="F:protein serine/threonine kinase activity"/>
    <property type="evidence" value="ECO:0007669"/>
    <property type="project" value="UniProtKB-KW"/>
</dbReference>
<dbReference type="PROSITE" id="PS00678">
    <property type="entry name" value="WD_REPEATS_1"/>
    <property type="match status" value="5"/>
</dbReference>
<dbReference type="PROSITE" id="PS00108">
    <property type="entry name" value="PROTEIN_KINASE_ST"/>
    <property type="match status" value="1"/>
</dbReference>
<evidence type="ECO:0000259" key="5">
    <source>
        <dbReference type="PROSITE" id="PS50011"/>
    </source>
</evidence>
<dbReference type="InterPro" id="IPR011009">
    <property type="entry name" value="Kinase-like_dom_sf"/>
</dbReference>
<dbReference type="InterPro" id="IPR019775">
    <property type="entry name" value="WD40_repeat_CS"/>
</dbReference>
<keyword evidence="1 3" id="KW-0853">WD repeat</keyword>
<feature type="repeat" description="WD" evidence="3">
    <location>
        <begin position="692"/>
        <end position="729"/>
    </location>
</feature>
<gene>
    <name evidence="6" type="ORF">HD597_007512</name>
</gene>
<dbReference type="RefSeq" id="WP_253748468.1">
    <property type="nucleotide sequence ID" value="NZ_BAABKA010000108.1"/>
</dbReference>
<dbReference type="InterPro" id="IPR001680">
    <property type="entry name" value="WD40_rpt"/>
</dbReference>
<keyword evidence="6" id="KW-0808">Transferase</keyword>
<evidence type="ECO:0000256" key="3">
    <source>
        <dbReference type="PROSITE-ProRule" id="PRU00221"/>
    </source>
</evidence>
<evidence type="ECO:0000313" key="7">
    <source>
        <dbReference type="Proteomes" id="UP001139648"/>
    </source>
</evidence>
<feature type="repeat" description="WD" evidence="3">
    <location>
        <begin position="557"/>
        <end position="600"/>
    </location>
</feature>
<dbReference type="PRINTS" id="PR00320">
    <property type="entry name" value="GPROTEINBRPT"/>
</dbReference>
<dbReference type="EMBL" id="JAMZEB010000002">
    <property type="protein sequence ID" value="MCP2360492.1"/>
    <property type="molecule type" value="Genomic_DNA"/>
</dbReference>
<evidence type="ECO:0000256" key="4">
    <source>
        <dbReference type="SAM" id="MobiDB-lite"/>
    </source>
</evidence>
<evidence type="ECO:0000313" key="6">
    <source>
        <dbReference type="EMBL" id="MCP2360492.1"/>
    </source>
</evidence>
<feature type="domain" description="Protein kinase" evidence="5">
    <location>
        <begin position="16"/>
        <end position="270"/>
    </location>
</feature>
<name>A0A9X2GMI6_9ACTN</name>
<dbReference type="InterPro" id="IPR008271">
    <property type="entry name" value="Ser/Thr_kinase_AS"/>
</dbReference>
<evidence type="ECO:0000256" key="2">
    <source>
        <dbReference type="ARBA" id="ARBA00022737"/>
    </source>
</evidence>